<organism evidence="3 4">
    <name type="scientific">Lentisphaera profundi</name>
    <dbReference type="NCBI Taxonomy" id="1658616"/>
    <lineage>
        <taxon>Bacteria</taxon>
        <taxon>Pseudomonadati</taxon>
        <taxon>Lentisphaerota</taxon>
        <taxon>Lentisphaeria</taxon>
        <taxon>Lentisphaerales</taxon>
        <taxon>Lentisphaeraceae</taxon>
        <taxon>Lentisphaera</taxon>
    </lineage>
</organism>
<dbReference type="Pfam" id="PF11412">
    <property type="entry name" value="DsbD_N"/>
    <property type="match status" value="1"/>
</dbReference>
<feature type="chain" id="PRO_5047549026" evidence="1">
    <location>
        <begin position="20"/>
        <end position="243"/>
    </location>
</feature>
<dbReference type="InterPro" id="IPR028250">
    <property type="entry name" value="DsbDN"/>
</dbReference>
<gene>
    <name evidence="3" type="ORF">PQO03_06990</name>
</gene>
<reference evidence="3 4" key="1">
    <citation type="submission" date="2023-02" db="EMBL/GenBank/DDBJ databases">
        <title>Genome sequence of Lentisphaera profundi SAORIC-696.</title>
        <authorList>
            <person name="Kim e."/>
            <person name="Cho J.-C."/>
            <person name="Choi A."/>
            <person name="Kang I."/>
        </authorList>
    </citation>
    <scope>NUCLEOTIDE SEQUENCE [LARGE SCALE GENOMIC DNA]</scope>
    <source>
        <strain evidence="3 4">SAORIC-696</strain>
    </source>
</reference>
<dbReference type="EMBL" id="CP117811">
    <property type="protein sequence ID" value="WDE95462.1"/>
    <property type="molecule type" value="Genomic_DNA"/>
</dbReference>
<accession>A0ABY7VNI0</accession>
<evidence type="ECO:0000256" key="1">
    <source>
        <dbReference type="SAM" id="SignalP"/>
    </source>
</evidence>
<evidence type="ECO:0000313" key="3">
    <source>
        <dbReference type="EMBL" id="WDE95462.1"/>
    </source>
</evidence>
<keyword evidence="4" id="KW-1185">Reference proteome</keyword>
<dbReference type="RefSeq" id="WP_274149037.1">
    <property type="nucleotide sequence ID" value="NZ_CP117811.1"/>
</dbReference>
<keyword evidence="1" id="KW-0732">Signal</keyword>
<name>A0ABY7VNI0_9BACT</name>
<feature type="signal peptide" evidence="1">
    <location>
        <begin position="1"/>
        <end position="19"/>
    </location>
</feature>
<protein>
    <submittedName>
        <fullName evidence="3">Protein-disulfide reductase DsbD family protein</fullName>
    </submittedName>
</protein>
<sequence>MLNKLITLIFLITSFSAFADKLVDAEIILPRSYAAPGQVRQIIIKVNVKKGWHTYWKNPGESGIAPDFTWHGDNYEIKNIHWPSPKYYENTGIVNYVYDGEILFIANLVIKPGTKDGQITIKADADFLVCKGNCVMQNLKLTSIITVDSKNRIETMQIHPLLSQAMDQLPRYPSKPALKQRGKKFSLTLPKKLNNKPAFFAFREDGVVSKKSSLKEGELTFESNEETELKGLLIFEDQSLIID</sequence>
<dbReference type="Proteomes" id="UP001214250">
    <property type="component" value="Chromosome 1"/>
</dbReference>
<feature type="domain" description="Thiol:disulfide interchange protein DsbD N-terminal" evidence="2">
    <location>
        <begin position="34"/>
        <end position="140"/>
    </location>
</feature>
<evidence type="ECO:0000259" key="2">
    <source>
        <dbReference type="Pfam" id="PF11412"/>
    </source>
</evidence>
<proteinExistence type="predicted"/>
<evidence type="ECO:0000313" key="4">
    <source>
        <dbReference type="Proteomes" id="UP001214250"/>
    </source>
</evidence>